<feature type="region of interest" description="Disordered" evidence="1">
    <location>
        <begin position="26"/>
        <end position="53"/>
    </location>
</feature>
<evidence type="ECO:0000256" key="1">
    <source>
        <dbReference type="SAM" id="MobiDB-lite"/>
    </source>
</evidence>
<evidence type="ECO:0000313" key="2">
    <source>
        <dbReference type="EMBL" id="KAF3600785.1"/>
    </source>
</evidence>
<dbReference type="EMBL" id="QGKX02000004">
    <property type="protein sequence ID" value="KAF3600785.1"/>
    <property type="molecule type" value="Genomic_DNA"/>
</dbReference>
<evidence type="ECO:0000313" key="3">
    <source>
        <dbReference type="Proteomes" id="UP000712600"/>
    </source>
</evidence>
<gene>
    <name evidence="2" type="ORF">F2Q69_00035027</name>
</gene>
<dbReference type="Proteomes" id="UP000712600">
    <property type="component" value="Unassembled WGS sequence"/>
</dbReference>
<dbReference type="AlphaFoldDB" id="A0A8S9SLK9"/>
<protein>
    <submittedName>
        <fullName evidence="2">Uncharacterized protein</fullName>
    </submittedName>
</protein>
<reference evidence="2" key="1">
    <citation type="submission" date="2019-12" db="EMBL/GenBank/DDBJ databases">
        <title>Genome sequencing and annotation of Brassica cretica.</title>
        <authorList>
            <person name="Studholme D.J."/>
            <person name="Sarris P."/>
        </authorList>
    </citation>
    <scope>NUCLEOTIDE SEQUENCE</scope>
    <source>
        <strain evidence="2">PFS-109/04</strain>
        <tissue evidence="2">Leaf</tissue>
    </source>
</reference>
<proteinExistence type="predicted"/>
<accession>A0A8S9SLK9</accession>
<organism evidence="2 3">
    <name type="scientific">Brassica cretica</name>
    <name type="common">Mustard</name>
    <dbReference type="NCBI Taxonomy" id="69181"/>
    <lineage>
        <taxon>Eukaryota</taxon>
        <taxon>Viridiplantae</taxon>
        <taxon>Streptophyta</taxon>
        <taxon>Embryophyta</taxon>
        <taxon>Tracheophyta</taxon>
        <taxon>Spermatophyta</taxon>
        <taxon>Magnoliopsida</taxon>
        <taxon>eudicotyledons</taxon>
        <taxon>Gunneridae</taxon>
        <taxon>Pentapetalae</taxon>
        <taxon>rosids</taxon>
        <taxon>malvids</taxon>
        <taxon>Brassicales</taxon>
        <taxon>Brassicaceae</taxon>
        <taxon>Brassiceae</taxon>
        <taxon>Brassica</taxon>
    </lineage>
</organism>
<name>A0A8S9SLK9_BRACR</name>
<comment type="caution">
    <text evidence="2">The sequence shown here is derived from an EMBL/GenBank/DDBJ whole genome shotgun (WGS) entry which is preliminary data.</text>
</comment>
<sequence>MTKNASPELLGRPWTPTFQFRFTRILGQKSTGPSRKMTEKQGGEQGDARLSGI</sequence>